<gene>
    <name evidence="1" type="ORF">CCMP2556_LOCUS26054</name>
    <name evidence="2" type="ORF">CCMP2556_LOCUS26082</name>
</gene>
<dbReference type="Proteomes" id="UP001642484">
    <property type="component" value="Unassembled WGS sequence"/>
</dbReference>
<accession>A0ABP0MIF5</accession>
<keyword evidence="3" id="KW-1185">Reference proteome</keyword>
<sequence length="112" mass="11768">MARCVAGLANARVKGLLNNGGHVSGVKGALLAVVFVMTADVRLLNGIAGGMNVNREGGGGMLELPFCASTNRCWGTLLKNPTRSSLMADSCRSSGVVRRWSWSCCHRVGMDS</sequence>
<dbReference type="EMBL" id="CAXAMN010017780">
    <property type="protein sequence ID" value="CAK9051266.1"/>
    <property type="molecule type" value="Genomic_DNA"/>
</dbReference>
<organism evidence="1 3">
    <name type="scientific">Durusdinium trenchii</name>
    <dbReference type="NCBI Taxonomy" id="1381693"/>
    <lineage>
        <taxon>Eukaryota</taxon>
        <taxon>Sar</taxon>
        <taxon>Alveolata</taxon>
        <taxon>Dinophyceae</taxon>
        <taxon>Suessiales</taxon>
        <taxon>Symbiodiniaceae</taxon>
        <taxon>Durusdinium</taxon>
    </lineage>
</organism>
<proteinExistence type="predicted"/>
<comment type="caution">
    <text evidence="1">The sequence shown here is derived from an EMBL/GenBank/DDBJ whole genome shotgun (WGS) entry which is preliminary data.</text>
</comment>
<evidence type="ECO:0000313" key="1">
    <source>
        <dbReference type="EMBL" id="CAK9051266.1"/>
    </source>
</evidence>
<reference evidence="1 3" key="1">
    <citation type="submission" date="2024-02" db="EMBL/GenBank/DDBJ databases">
        <authorList>
            <person name="Chen Y."/>
            <person name="Shah S."/>
            <person name="Dougan E. K."/>
            <person name="Thang M."/>
            <person name="Chan C."/>
        </authorList>
    </citation>
    <scope>NUCLEOTIDE SEQUENCE [LARGE SCALE GENOMIC DNA]</scope>
</reference>
<evidence type="ECO:0000313" key="2">
    <source>
        <dbReference type="EMBL" id="CAK9051358.1"/>
    </source>
</evidence>
<protein>
    <submittedName>
        <fullName evidence="1">Uncharacterized protein</fullName>
    </submittedName>
</protein>
<dbReference type="EMBL" id="CAXAMN010017891">
    <property type="protein sequence ID" value="CAK9051358.1"/>
    <property type="molecule type" value="Genomic_DNA"/>
</dbReference>
<evidence type="ECO:0000313" key="3">
    <source>
        <dbReference type="Proteomes" id="UP001642484"/>
    </source>
</evidence>
<name>A0ABP0MIF5_9DINO</name>